<proteinExistence type="predicted"/>
<evidence type="ECO:0000313" key="3">
    <source>
        <dbReference type="Proteomes" id="UP000005408"/>
    </source>
</evidence>
<keyword evidence="3" id="KW-1185">Reference proteome</keyword>
<sequence length="129" mass="14690">MADGNDLVTENVGHDGNTDTFVIWNTAVKNVTNAPVVLSGTVMKQFQYLELTERKFSPGKYDFLKETFSKDPDALSKITKAEKTIKSLLSKNDQAKKETSKKPAAPRKKDEENYIKMFEKKDKKDKKKK</sequence>
<feature type="region of interest" description="Disordered" evidence="1">
    <location>
        <begin position="89"/>
        <end position="129"/>
    </location>
</feature>
<feature type="compositionally biased region" description="Basic and acidic residues" evidence="1">
    <location>
        <begin position="93"/>
        <end position="122"/>
    </location>
</feature>
<protein>
    <submittedName>
        <fullName evidence="2">Uncharacterized protein</fullName>
    </submittedName>
</protein>
<dbReference type="Proteomes" id="UP000005408">
    <property type="component" value="Unassembled WGS sequence"/>
</dbReference>
<name>A0A8W8NW28_MAGGI</name>
<organism evidence="2 3">
    <name type="scientific">Magallana gigas</name>
    <name type="common">Pacific oyster</name>
    <name type="synonym">Crassostrea gigas</name>
    <dbReference type="NCBI Taxonomy" id="29159"/>
    <lineage>
        <taxon>Eukaryota</taxon>
        <taxon>Metazoa</taxon>
        <taxon>Spiralia</taxon>
        <taxon>Lophotrochozoa</taxon>
        <taxon>Mollusca</taxon>
        <taxon>Bivalvia</taxon>
        <taxon>Autobranchia</taxon>
        <taxon>Pteriomorphia</taxon>
        <taxon>Ostreida</taxon>
        <taxon>Ostreoidea</taxon>
        <taxon>Ostreidae</taxon>
        <taxon>Magallana</taxon>
    </lineage>
</organism>
<reference evidence="2" key="1">
    <citation type="submission" date="2022-08" db="UniProtKB">
        <authorList>
            <consortium name="EnsemblMetazoa"/>
        </authorList>
    </citation>
    <scope>IDENTIFICATION</scope>
    <source>
        <strain evidence="2">05x7-T-G4-1.051#20</strain>
    </source>
</reference>
<evidence type="ECO:0000313" key="2">
    <source>
        <dbReference type="EnsemblMetazoa" id="G8695.1:cds"/>
    </source>
</evidence>
<dbReference type="EnsemblMetazoa" id="G8695.1">
    <property type="protein sequence ID" value="G8695.1:cds"/>
    <property type="gene ID" value="G8695"/>
</dbReference>
<dbReference type="AlphaFoldDB" id="A0A8W8NW28"/>
<evidence type="ECO:0000256" key="1">
    <source>
        <dbReference type="SAM" id="MobiDB-lite"/>
    </source>
</evidence>
<accession>A0A8W8NW28</accession>